<organism evidence="5 6">
    <name type="scientific">Parabacteroides chinchillae</name>
    <dbReference type="NCBI Taxonomy" id="871327"/>
    <lineage>
        <taxon>Bacteria</taxon>
        <taxon>Pseudomonadati</taxon>
        <taxon>Bacteroidota</taxon>
        <taxon>Bacteroidia</taxon>
        <taxon>Bacteroidales</taxon>
        <taxon>Tannerellaceae</taxon>
        <taxon>Parabacteroides</taxon>
    </lineage>
</organism>
<evidence type="ECO:0000256" key="3">
    <source>
        <dbReference type="SAM" id="Coils"/>
    </source>
</evidence>
<gene>
    <name evidence="5" type="ORF">SAMN05444001_11762</name>
</gene>
<evidence type="ECO:0000256" key="1">
    <source>
        <dbReference type="ARBA" id="ARBA00009091"/>
    </source>
</evidence>
<comment type="similarity">
    <text evidence="1">Belongs to the Skp family.</text>
</comment>
<accession>A0A8G2F3M5</accession>
<dbReference type="Gene3D" id="3.30.910.20">
    <property type="entry name" value="Skp domain"/>
    <property type="match status" value="1"/>
</dbReference>
<feature type="coiled-coil region" evidence="3">
    <location>
        <begin position="71"/>
        <end position="137"/>
    </location>
</feature>
<dbReference type="AlphaFoldDB" id="A0A8G2F3M5"/>
<dbReference type="SUPFAM" id="SSF111384">
    <property type="entry name" value="OmpH-like"/>
    <property type="match status" value="1"/>
</dbReference>
<evidence type="ECO:0000313" key="6">
    <source>
        <dbReference type="Proteomes" id="UP000236725"/>
    </source>
</evidence>
<keyword evidence="3" id="KW-0175">Coiled coil</keyword>
<feature type="transmembrane region" description="Helical" evidence="4">
    <location>
        <begin position="6"/>
        <end position="24"/>
    </location>
</feature>
<evidence type="ECO:0000256" key="4">
    <source>
        <dbReference type="SAM" id="Phobius"/>
    </source>
</evidence>
<reference evidence="5 6" key="1">
    <citation type="submission" date="2016-10" db="EMBL/GenBank/DDBJ databases">
        <authorList>
            <person name="Varghese N."/>
            <person name="Submissions S."/>
        </authorList>
    </citation>
    <scope>NUCLEOTIDE SEQUENCE [LARGE SCALE GENOMIC DNA]</scope>
    <source>
        <strain evidence="5 6">DSM 29073</strain>
    </source>
</reference>
<dbReference type="PANTHER" id="PTHR35089">
    <property type="entry name" value="CHAPERONE PROTEIN SKP"/>
    <property type="match status" value="1"/>
</dbReference>
<keyword evidence="4" id="KW-0472">Membrane</keyword>
<dbReference type="RefSeq" id="WP_103984067.1">
    <property type="nucleotide sequence ID" value="NZ_FNVS01000017.1"/>
</dbReference>
<dbReference type="Pfam" id="PF03938">
    <property type="entry name" value="OmpH"/>
    <property type="match status" value="1"/>
</dbReference>
<keyword evidence="4" id="KW-0812">Transmembrane</keyword>
<dbReference type="GO" id="GO:0051082">
    <property type="term" value="F:unfolded protein binding"/>
    <property type="evidence" value="ECO:0007669"/>
    <property type="project" value="InterPro"/>
</dbReference>
<keyword evidence="6" id="KW-1185">Reference proteome</keyword>
<dbReference type="GO" id="GO:0050821">
    <property type="term" value="P:protein stabilization"/>
    <property type="evidence" value="ECO:0007669"/>
    <property type="project" value="TreeGrafter"/>
</dbReference>
<sequence length="201" mass="23093">MKNINYVINGVLAVAVIILFIMQFSDKKESEVTRTFTSGEDTTGILPIAYVNVDSLLQNYNYSKDLNEIILKKSENSRASITQKARSLQSEMQDFQRKVENNAFLTRERAESEQQRLINKQQELQNLDNQLAQELVAEQQRVSEQLRDTLVSQLKEFNKDKHFQVIFSNTVGDNILLAGDAYDITGELIEYLNKNYSSQSK</sequence>
<dbReference type="InterPro" id="IPR024930">
    <property type="entry name" value="Skp_dom_sf"/>
</dbReference>
<keyword evidence="4" id="KW-1133">Transmembrane helix</keyword>
<protein>
    <submittedName>
        <fullName evidence="5">Periplasmic chaperone for outer membrane proteins Skp</fullName>
    </submittedName>
</protein>
<dbReference type="InterPro" id="IPR005632">
    <property type="entry name" value="Chaperone_Skp"/>
</dbReference>
<comment type="caution">
    <text evidence="5">The sequence shown here is derived from an EMBL/GenBank/DDBJ whole genome shotgun (WGS) entry which is preliminary data.</text>
</comment>
<name>A0A8G2F3M5_9BACT</name>
<evidence type="ECO:0000256" key="2">
    <source>
        <dbReference type="ARBA" id="ARBA00022729"/>
    </source>
</evidence>
<evidence type="ECO:0000313" key="5">
    <source>
        <dbReference type="EMBL" id="SEG16063.1"/>
    </source>
</evidence>
<dbReference type="Proteomes" id="UP000236725">
    <property type="component" value="Unassembled WGS sequence"/>
</dbReference>
<dbReference type="SMART" id="SM00935">
    <property type="entry name" value="OmpH"/>
    <property type="match status" value="1"/>
</dbReference>
<proteinExistence type="inferred from homology"/>
<keyword evidence="2" id="KW-0732">Signal</keyword>
<dbReference type="PANTHER" id="PTHR35089:SF1">
    <property type="entry name" value="CHAPERONE PROTEIN SKP"/>
    <property type="match status" value="1"/>
</dbReference>
<dbReference type="EMBL" id="FNVS01000017">
    <property type="protein sequence ID" value="SEG16063.1"/>
    <property type="molecule type" value="Genomic_DNA"/>
</dbReference>
<dbReference type="GO" id="GO:0005829">
    <property type="term" value="C:cytosol"/>
    <property type="evidence" value="ECO:0007669"/>
    <property type="project" value="TreeGrafter"/>
</dbReference>